<dbReference type="Proteomes" id="UP000034502">
    <property type="component" value="Unassembled WGS sequence"/>
</dbReference>
<accession>A0A0G1S1V4</accession>
<organism evidence="1 2">
    <name type="scientific">Candidatus Amesbacteria bacterium GW2011_GWC1_47_15</name>
    <dbReference type="NCBI Taxonomy" id="1618364"/>
    <lineage>
        <taxon>Bacteria</taxon>
        <taxon>Candidatus Amesiibacteriota</taxon>
    </lineage>
</organism>
<protein>
    <submittedName>
        <fullName evidence="1">Uncharacterized protein</fullName>
    </submittedName>
</protein>
<evidence type="ECO:0000313" key="2">
    <source>
        <dbReference type="Proteomes" id="UP000034502"/>
    </source>
</evidence>
<reference evidence="1 2" key="1">
    <citation type="journal article" date="2015" name="Nature">
        <title>rRNA introns, odd ribosomes, and small enigmatic genomes across a large radiation of phyla.</title>
        <authorList>
            <person name="Brown C.T."/>
            <person name="Hug L.A."/>
            <person name="Thomas B.C."/>
            <person name="Sharon I."/>
            <person name="Castelle C.J."/>
            <person name="Singh A."/>
            <person name="Wilkins M.J."/>
            <person name="Williams K.H."/>
            <person name="Banfield J.F."/>
        </authorList>
    </citation>
    <scope>NUCLEOTIDE SEQUENCE [LARGE SCALE GENOMIC DNA]</scope>
</reference>
<dbReference type="STRING" id="1618364.UX86_C0026G0006"/>
<sequence>MNSSRRPPFPLPMLLLTLILFMLAVFYTLGKYSGFFCRLTYGLWLDRGVGMRCYDKNKLYIEPEWDRLRYFP</sequence>
<name>A0A0G1S1V4_9BACT</name>
<dbReference type="EMBL" id="LCNU01000026">
    <property type="protein sequence ID" value="KKU63351.1"/>
    <property type="molecule type" value="Genomic_DNA"/>
</dbReference>
<dbReference type="AlphaFoldDB" id="A0A0G1S1V4"/>
<comment type="caution">
    <text evidence="1">The sequence shown here is derived from an EMBL/GenBank/DDBJ whole genome shotgun (WGS) entry which is preliminary data.</text>
</comment>
<proteinExistence type="predicted"/>
<evidence type="ECO:0000313" key="1">
    <source>
        <dbReference type="EMBL" id="KKU63351.1"/>
    </source>
</evidence>
<gene>
    <name evidence="1" type="ORF">UX86_C0026G0006</name>
</gene>